<keyword evidence="1" id="KW-0472">Membrane</keyword>
<dbReference type="Proteomes" id="UP001229421">
    <property type="component" value="Unassembled WGS sequence"/>
</dbReference>
<evidence type="ECO:0000313" key="2">
    <source>
        <dbReference type="EMBL" id="KAK1418937.1"/>
    </source>
</evidence>
<keyword evidence="3" id="KW-1185">Reference proteome</keyword>
<organism evidence="2 3">
    <name type="scientific">Tagetes erecta</name>
    <name type="common">African marigold</name>
    <dbReference type="NCBI Taxonomy" id="13708"/>
    <lineage>
        <taxon>Eukaryota</taxon>
        <taxon>Viridiplantae</taxon>
        <taxon>Streptophyta</taxon>
        <taxon>Embryophyta</taxon>
        <taxon>Tracheophyta</taxon>
        <taxon>Spermatophyta</taxon>
        <taxon>Magnoliopsida</taxon>
        <taxon>eudicotyledons</taxon>
        <taxon>Gunneridae</taxon>
        <taxon>Pentapetalae</taxon>
        <taxon>asterids</taxon>
        <taxon>campanulids</taxon>
        <taxon>Asterales</taxon>
        <taxon>Asteraceae</taxon>
        <taxon>Asteroideae</taxon>
        <taxon>Heliantheae alliance</taxon>
        <taxon>Tageteae</taxon>
        <taxon>Tagetes</taxon>
    </lineage>
</organism>
<dbReference type="EMBL" id="JAUHHV010000007">
    <property type="protein sequence ID" value="KAK1418937.1"/>
    <property type="molecule type" value="Genomic_DNA"/>
</dbReference>
<comment type="caution">
    <text evidence="2">The sequence shown here is derived from an EMBL/GenBank/DDBJ whole genome shotgun (WGS) entry which is preliminary data.</text>
</comment>
<feature type="transmembrane region" description="Helical" evidence="1">
    <location>
        <begin position="41"/>
        <end position="59"/>
    </location>
</feature>
<keyword evidence="1" id="KW-0812">Transmembrane</keyword>
<proteinExistence type="predicted"/>
<accession>A0AAD8NRX7</accession>
<sequence>MWCFIGNPLQTSYKSSKLPGCVMKPVYMTMLYRLIVQTNNIVSYLFVYIGGFPLCSNVLRGYSNPFYTQEFRFVPLAFEN</sequence>
<reference evidence="2" key="1">
    <citation type="journal article" date="2023" name="bioRxiv">
        <title>Improved chromosome-level genome assembly for marigold (Tagetes erecta).</title>
        <authorList>
            <person name="Jiang F."/>
            <person name="Yuan L."/>
            <person name="Wang S."/>
            <person name="Wang H."/>
            <person name="Xu D."/>
            <person name="Wang A."/>
            <person name="Fan W."/>
        </authorList>
    </citation>
    <scope>NUCLEOTIDE SEQUENCE</scope>
    <source>
        <strain evidence="2">WSJ</strain>
        <tissue evidence="2">Leaf</tissue>
    </source>
</reference>
<gene>
    <name evidence="2" type="ORF">QVD17_28090</name>
</gene>
<keyword evidence="1" id="KW-1133">Transmembrane helix</keyword>
<evidence type="ECO:0000313" key="3">
    <source>
        <dbReference type="Proteomes" id="UP001229421"/>
    </source>
</evidence>
<evidence type="ECO:0000256" key="1">
    <source>
        <dbReference type="SAM" id="Phobius"/>
    </source>
</evidence>
<protein>
    <submittedName>
        <fullName evidence="2">Uncharacterized protein</fullName>
    </submittedName>
</protein>
<name>A0AAD8NRX7_TARER</name>
<dbReference type="AlphaFoldDB" id="A0AAD8NRX7"/>